<reference evidence="1" key="2">
    <citation type="submission" date="2020-05" db="UniProtKB">
        <authorList>
            <consortium name="EnsemblMetazoa"/>
        </authorList>
    </citation>
    <scope>IDENTIFICATION</scope>
    <source>
        <strain evidence="1">IAEA</strain>
    </source>
</reference>
<evidence type="ECO:0000313" key="1">
    <source>
        <dbReference type="EnsemblMetazoa" id="GPPI043155-PA"/>
    </source>
</evidence>
<organism evidence="1 2">
    <name type="scientific">Glossina palpalis gambiensis</name>
    <dbReference type="NCBI Taxonomy" id="67801"/>
    <lineage>
        <taxon>Eukaryota</taxon>
        <taxon>Metazoa</taxon>
        <taxon>Ecdysozoa</taxon>
        <taxon>Arthropoda</taxon>
        <taxon>Hexapoda</taxon>
        <taxon>Insecta</taxon>
        <taxon>Pterygota</taxon>
        <taxon>Neoptera</taxon>
        <taxon>Endopterygota</taxon>
        <taxon>Diptera</taxon>
        <taxon>Brachycera</taxon>
        <taxon>Muscomorpha</taxon>
        <taxon>Hippoboscoidea</taxon>
        <taxon>Glossinidae</taxon>
        <taxon>Glossina</taxon>
    </lineage>
</organism>
<dbReference type="Proteomes" id="UP000092460">
    <property type="component" value="Unassembled WGS sequence"/>
</dbReference>
<keyword evidence="2" id="KW-1185">Reference proteome</keyword>
<dbReference type="EnsemblMetazoa" id="GPPI043155-RA">
    <property type="protein sequence ID" value="GPPI043155-PA"/>
    <property type="gene ID" value="GPPI043155"/>
</dbReference>
<sequence length="82" mass="9596">MNFSSLMACCCNYSRFDDCDHFVNFMWIAIATNDDVVRDGDDDRNLELFAFCTNFNMLHTIKTQKGKEKREFSRAIVKRNLG</sequence>
<dbReference type="AlphaFoldDB" id="A0A1B0BX32"/>
<dbReference type="VEuPathDB" id="VectorBase:GPPI043155"/>
<reference evidence="2" key="1">
    <citation type="submission" date="2015-01" db="EMBL/GenBank/DDBJ databases">
        <authorList>
            <person name="Aksoy S."/>
            <person name="Warren W."/>
            <person name="Wilson R.K."/>
        </authorList>
    </citation>
    <scope>NUCLEOTIDE SEQUENCE [LARGE SCALE GENOMIC DNA]</scope>
    <source>
        <strain evidence="2">IAEA</strain>
    </source>
</reference>
<accession>A0A1B0BX32</accession>
<evidence type="ECO:0000313" key="2">
    <source>
        <dbReference type="Proteomes" id="UP000092460"/>
    </source>
</evidence>
<name>A0A1B0BX32_9MUSC</name>
<protein>
    <submittedName>
        <fullName evidence="1">Uncharacterized protein</fullName>
    </submittedName>
</protein>
<dbReference type="EMBL" id="JXJN01022063">
    <property type="status" value="NOT_ANNOTATED_CDS"/>
    <property type="molecule type" value="Genomic_DNA"/>
</dbReference>
<proteinExistence type="predicted"/>